<dbReference type="PANTHER" id="PTHR20859">
    <property type="entry name" value="INTERFERON/INTERLEUKIN RECEPTOR"/>
    <property type="match status" value="1"/>
</dbReference>
<protein>
    <recommendedName>
        <fullName evidence="4">Fibronectin type-III domain-containing protein</fullName>
    </recommendedName>
</protein>
<reference evidence="5" key="2">
    <citation type="submission" date="2025-08" db="UniProtKB">
        <authorList>
            <consortium name="Ensembl"/>
        </authorList>
    </citation>
    <scope>IDENTIFICATION</scope>
</reference>
<accession>A0A3P8S4D9</accession>
<dbReference type="InterPro" id="IPR050650">
    <property type="entry name" value="Type-II_Cytokine-TF_Rcpt"/>
</dbReference>
<dbReference type="InterPro" id="IPR036116">
    <property type="entry name" value="FN3_sf"/>
</dbReference>
<dbReference type="GO" id="GO:0005886">
    <property type="term" value="C:plasma membrane"/>
    <property type="evidence" value="ECO:0007669"/>
    <property type="project" value="TreeGrafter"/>
</dbReference>
<name>A0A3P8S4D9_AMPPE</name>
<dbReference type="Gene3D" id="2.60.40.10">
    <property type="entry name" value="Immunoglobulins"/>
    <property type="match status" value="1"/>
</dbReference>
<dbReference type="Proteomes" id="UP000265080">
    <property type="component" value="Chromosome 3"/>
</dbReference>
<evidence type="ECO:0000256" key="3">
    <source>
        <dbReference type="SAM" id="SignalP"/>
    </source>
</evidence>
<keyword evidence="2" id="KW-1133">Transmembrane helix</keyword>
<dbReference type="Ensembl" id="ENSAPET00000007142.1">
    <property type="protein sequence ID" value="ENSAPEP00000006957.1"/>
    <property type="gene ID" value="ENSAPEG00000004997.1"/>
</dbReference>
<dbReference type="OMA" id="CKVEAWT"/>
<dbReference type="AlphaFoldDB" id="A0A3P8S4D9"/>
<keyword evidence="2" id="KW-0812">Transmembrane</keyword>
<dbReference type="SUPFAM" id="SSF49265">
    <property type="entry name" value="Fibronectin type III"/>
    <property type="match status" value="1"/>
</dbReference>
<keyword evidence="6" id="KW-1185">Reference proteome</keyword>
<organism evidence="5 6">
    <name type="scientific">Amphiprion percula</name>
    <name type="common">Orange clownfish</name>
    <name type="synonym">Lutjanus percula</name>
    <dbReference type="NCBI Taxonomy" id="161767"/>
    <lineage>
        <taxon>Eukaryota</taxon>
        <taxon>Metazoa</taxon>
        <taxon>Chordata</taxon>
        <taxon>Craniata</taxon>
        <taxon>Vertebrata</taxon>
        <taxon>Euteleostomi</taxon>
        <taxon>Actinopterygii</taxon>
        <taxon>Neopterygii</taxon>
        <taxon>Teleostei</taxon>
        <taxon>Neoteleostei</taxon>
        <taxon>Acanthomorphata</taxon>
        <taxon>Ovalentaria</taxon>
        <taxon>Pomacentridae</taxon>
        <taxon>Amphiprion</taxon>
    </lineage>
</organism>
<evidence type="ECO:0000256" key="1">
    <source>
        <dbReference type="SAM" id="MobiDB-lite"/>
    </source>
</evidence>
<keyword evidence="2" id="KW-0472">Membrane</keyword>
<dbReference type="InterPro" id="IPR003961">
    <property type="entry name" value="FN3_dom"/>
</dbReference>
<reference evidence="5" key="3">
    <citation type="submission" date="2025-09" db="UniProtKB">
        <authorList>
            <consortium name="Ensembl"/>
        </authorList>
    </citation>
    <scope>IDENTIFICATION</scope>
</reference>
<evidence type="ECO:0000259" key="4">
    <source>
        <dbReference type="Pfam" id="PF01108"/>
    </source>
</evidence>
<feature type="domain" description="Fibronectin type-III" evidence="4">
    <location>
        <begin position="7"/>
        <end position="104"/>
    </location>
</feature>
<dbReference type="GO" id="GO:0004896">
    <property type="term" value="F:cytokine receptor activity"/>
    <property type="evidence" value="ECO:0007669"/>
    <property type="project" value="TreeGrafter"/>
</dbReference>
<proteinExistence type="predicted"/>
<dbReference type="STRING" id="161767.ENSAPEP00000006957"/>
<keyword evidence="3" id="KW-0732">Signal</keyword>
<evidence type="ECO:0000256" key="2">
    <source>
        <dbReference type="SAM" id="Phobius"/>
    </source>
</evidence>
<dbReference type="Pfam" id="PF01108">
    <property type="entry name" value="Tissue_fac"/>
    <property type="match status" value="1"/>
</dbReference>
<evidence type="ECO:0000313" key="6">
    <source>
        <dbReference type="Proteomes" id="UP000265080"/>
    </source>
</evidence>
<feature type="transmembrane region" description="Helical" evidence="2">
    <location>
        <begin position="240"/>
        <end position="263"/>
    </location>
</feature>
<dbReference type="PANTHER" id="PTHR20859:SF87">
    <property type="entry name" value="CYTOKINE RECEPTOR FAMILY MEMBER B13-RELATED"/>
    <property type="match status" value="1"/>
</dbReference>
<sequence length="407" mass="45622">MLPDGAFTVLLLLVGGVSAVPVPPPRNVHVSCQNAKVSVSWDYSKQQPHTIFRINISGSSENWEVGRTTDHHFDLSHFVWKSEENYKDFLYVTVTAIQGDSQSEGVQSNSFSFNYLKTVDTQCSLDFPPVDVKEDESGATVSFPNPVHFYKELEQTVNPNAAPVFQYIVSSVKNRTAYIRQFEENCMERVDTCKLDVPFPEGVKKCVRLKGTLFDSNFVNQLVVRETAEICAHVSTEVHVAIVTVILFCVLVFIIIVVVVYICKSNAWTMHVHKKEPEALRWDHWQENGCRYPVHNEVFSKVYVQKRSSVSSEDDRDSKAGSDQPLSDSFLYPDRRLSESSNQELEDAEMIPEGSGTDNDSADDSVKTECVSLGSEEDEQESVSPYDSPQAVMLDLGDGDMVTGYKG</sequence>
<feature type="region of interest" description="Disordered" evidence="1">
    <location>
        <begin position="310"/>
        <end position="407"/>
    </location>
</feature>
<dbReference type="GeneTree" id="ENSGT00530000067736"/>
<dbReference type="InterPro" id="IPR013783">
    <property type="entry name" value="Ig-like_fold"/>
</dbReference>
<reference evidence="5 6" key="1">
    <citation type="submission" date="2018-03" db="EMBL/GenBank/DDBJ databases">
        <title>Finding Nemo's genes: A chromosome-scale reference assembly of the genome of the orange clownfish Amphiprion percula.</title>
        <authorList>
            <person name="Lehmann R."/>
        </authorList>
    </citation>
    <scope>NUCLEOTIDE SEQUENCE</scope>
</reference>
<evidence type="ECO:0000313" key="5">
    <source>
        <dbReference type="Ensembl" id="ENSAPEP00000006957.1"/>
    </source>
</evidence>
<feature type="signal peptide" evidence="3">
    <location>
        <begin position="1"/>
        <end position="19"/>
    </location>
</feature>
<feature type="chain" id="PRO_5018312027" description="Fibronectin type-III domain-containing protein" evidence="3">
    <location>
        <begin position="20"/>
        <end position="407"/>
    </location>
</feature>